<keyword evidence="3" id="KW-0238">DNA-binding</keyword>
<evidence type="ECO:0000259" key="6">
    <source>
        <dbReference type="Pfam" id="PF04545"/>
    </source>
</evidence>
<sequence>MQNMESKTHGLRQDKRNRELCKKIKQNNLDAETRLLIENEGLVRKLTSTSEMVQAMEDAKYGGIELDDILQEGRIAMLRAAKNYDEDAGAEFSSYAYAAMKNAMTDLCRKGLSAFEKRMIDSGLTRVFLDDKPLDKDDVKISDRNSLEWHDPTGNLAVLHVMLEKMRNRIKDLPARQRRLIMYRYGLSVLECKTISETAAFFNLTEKYAEEIEKKTLKTLRDGMNDGKIL</sequence>
<dbReference type="Pfam" id="PF04542">
    <property type="entry name" value="Sigma70_r2"/>
    <property type="match status" value="1"/>
</dbReference>
<dbReference type="InterPro" id="IPR007627">
    <property type="entry name" value="RNA_pol_sigma70_r2"/>
</dbReference>
<dbReference type="Gene3D" id="1.10.10.10">
    <property type="entry name" value="Winged helix-like DNA-binding domain superfamily/Winged helix DNA-binding domain"/>
    <property type="match status" value="1"/>
</dbReference>
<dbReference type="PANTHER" id="PTHR30603">
    <property type="entry name" value="RNA POLYMERASE SIGMA FACTOR RPO"/>
    <property type="match status" value="1"/>
</dbReference>
<dbReference type="InterPro" id="IPR000943">
    <property type="entry name" value="RNA_pol_sigma70"/>
</dbReference>
<evidence type="ECO:0000256" key="4">
    <source>
        <dbReference type="ARBA" id="ARBA00023163"/>
    </source>
</evidence>
<evidence type="ECO:0000313" key="7">
    <source>
        <dbReference type="EMBL" id="SER01300.1"/>
    </source>
</evidence>
<accession>A0A1H9KQ63</accession>
<dbReference type="Proteomes" id="UP000182584">
    <property type="component" value="Unassembled WGS sequence"/>
</dbReference>
<evidence type="ECO:0000256" key="1">
    <source>
        <dbReference type="ARBA" id="ARBA00023015"/>
    </source>
</evidence>
<evidence type="ECO:0000259" key="5">
    <source>
        <dbReference type="Pfam" id="PF04542"/>
    </source>
</evidence>
<dbReference type="EMBL" id="FOGJ01000001">
    <property type="protein sequence ID" value="SER01300.1"/>
    <property type="molecule type" value="Genomic_DNA"/>
</dbReference>
<evidence type="ECO:0000256" key="2">
    <source>
        <dbReference type="ARBA" id="ARBA00023082"/>
    </source>
</evidence>
<dbReference type="InterPro" id="IPR014284">
    <property type="entry name" value="RNA_pol_sigma-70_dom"/>
</dbReference>
<dbReference type="OrthoDB" id="2005430at2"/>
<dbReference type="SUPFAM" id="SSF88659">
    <property type="entry name" value="Sigma3 and sigma4 domains of RNA polymerase sigma factors"/>
    <property type="match status" value="1"/>
</dbReference>
<dbReference type="GO" id="GO:0003677">
    <property type="term" value="F:DNA binding"/>
    <property type="evidence" value="ECO:0007669"/>
    <property type="project" value="UniProtKB-KW"/>
</dbReference>
<protein>
    <submittedName>
        <fullName evidence="7">Sigma-70, region 4</fullName>
    </submittedName>
</protein>
<dbReference type="GO" id="GO:0006352">
    <property type="term" value="P:DNA-templated transcription initiation"/>
    <property type="evidence" value="ECO:0007669"/>
    <property type="project" value="InterPro"/>
</dbReference>
<dbReference type="PRINTS" id="PR00046">
    <property type="entry name" value="SIGMA70FCT"/>
</dbReference>
<dbReference type="InterPro" id="IPR036388">
    <property type="entry name" value="WH-like_DNA-bd_sf"/>
</dbReference>
<dbReference type="Gene3D" id="1.10.1740.10">
    <property type="match status" value="1"/>
</dbReference>
<dbReference type="Pfam" id="PF04545">
    <property type="entry name" value="Sigma70_r4"/>
    <property type="match status" value="1"/>
</dbReference>
<proteinExistence type="predicted"/>
<evidence type="ECO:0000256" key="3">
    <source>
        <dbReference type="ARBA" id="ARBA00023125"/>
    </source>
</evidence>
<keyword evidence="1" id="KW-0805">Transcription regulation</keyword>
<dbReference type="GO" id="GO:0016987">
    <property type="term" value="F:sigma factor activity"/>
    <property type="evidence" value="ECO:0007669"/>
    <property type="project" value="UniProtKB-KW"/>
</dbReference>
<dbReference type="InterPro" id="IPR013324">
    <property type="entry name" value="RNA_pol_sigma_r3/r4-like"/>
</dbReference>
<organism evidence="7 8">
    <name type="scientific">Butyrivibrio fibrisolvens</name>
    <dbReference type="NCBI Taxonomy" id="831"/>
    <lineage>
        <taxon>Bacteria</taxon>
        <taxon>Bacillati</taxon>
        <taxon>Bacillota</taxon>
        <taxon>Clostridia</taxon>
        <taxon>Lachnospirales</taxon>
        <taxon>Lachnospiraceae</taxon>
        <taxon>Butyrivibrio</taxon>
    </lineage>
</organism>
<feature type="domain" description="RNA polymerase sigma-70 region 4" evidence="6">
    <location>
        <begin position="171"/>
        <end position="221"/>
    </location>
</feature>
<name>A0A1H9KQ63_BUTFI</name>
<dbReference type="InterPro" id="IPR007630">
    <property type="entry name" value="RNA_pol_sigma70_r4"/>
</dbReference>
<keyword evidence="2" id="KW-0731">Sigma factor</keyword>
<dbReference type="InterPro" id="IPR013325">
    <property type="entry name" value="RNA_pol_sigma_r2"/>
</dbReference>
<keyword evidence="4" id="KW-0804">Transcription</keyword>
<dbReference type="PANTHER" id="PTHR30603:SF47">
    <property type="entry name" value="RNA POLYMERASE SIGMA FACTOR SIGD, CHLOROPLASTIC"/>
    <property type="match status" value="1"/>
</dbReference>
<evidence type="ECO:0000313" key="8">
    <source>
        <dbReference type="Proteomes" id="UP000182584"/>
    </source>
</evidence>
<dbReference type="AlphaFoldDB" id="A0A1H9KQ63"/>
<reference evidence="7 8" key="1">
    <citation type="submission" date="2016-10" db="EMBL/GenBank/DDBJ databases">
        <authorList>
            <person name="de Groot N.N."/>
        </authorList>
    </citation>
    <scope>NUCLEOTIDE SEQUENCE [LARGE SCALE GENOMIC DNA]</scope>
    <source>
        <strain evidence="7 8">AR40</strain>
    </source>
</reference>
<dbReference type="SUPFAM" id="SSF88946">
    <property type="entry name" value="Sigma2 domain of RNA polymerase sigma factors"/>
    <property type="match status" value="1"/>
</dbReference>
<feature type="domain" description="RNA polymerase sigma-70 region 2" evidence="5">
    <location>
        <begin position="64"/>
        <end position="110"/>
    </location>
</feature>
<dbReference type="NCBIfam" id="TIGR02937">
    <property type="entry name" value="sigma70-ECF"/>
    <property type="match status" value="1"/>
</dbReference>
<dbReference type="InterPro" id="IPR050239">
    <property type="entry name" value="Sigma-70_RNA_pol_init_factors"/>
</dbReference>
<gene>
    <name evidence="7" type="ORF">SAMN04487884_101136</name>
</gene>